<dbReference type="EMBL" id="CP042196">
    <property type="protein sequence ID" value="QDS74905.1"/>
    <property type="molecule type" value="Genomic_DNA"/>
</dbReference>
<dbReference type="PANTHER" id="PTHR39214">
    <property type="entry name" value="MICROBODY (PEROXISOME) BIOGENESIS PROTEIN PEROXIN 8 (EUROFUNG)"/>
    <property type="match status" value="1"/>
</dbReference>
<keyword evidence="2" id="KW-1185">Reference proteome</keyword>
<dbReference type="InterPro" id="IPR055334">
    <property type="entry name" value="PEX8-like"/>
</dbReference>
<proteinExistence type="predicted"/>
<dbReference type="OrthoDB" id="2357318at2759"/>
<reference evidence="1 2" key="1">
    <citation type="submission" date="2019-07" db="EMBL/GenBank/DDBJ databases">
        <title>Finished genome of Venturia effusa.</title>
        <authorList>
            <person name="Young C.A."/>
            <person name="Cox M.P."/>
            <person name="Ganley A.R.D."/>
            <person name="David W.J."/>
        </authorList>
    </citation>
    <scope>NUCLEOTIDE SEQUENCE [LARGE SCALE GENOMIC DNA]</scope>
    <source>
        <strain evidence="2">albino</strain>
    </source>
</reference>
<protein>
    <recommendedName>
        <fullName evidence="3">Peroxisomal membrane protein PEX17</fullName>
    </recommendedName>
</protein>
<gene>
    <name evidence="1" type="ORF">FKW77_003978</name>
</gene>
<evidence type="ECO:0008006" key="3">
    <source>
        <dbReference type="Google" id="ProtNLM"/>
    </source>
</evidence>
<evidence type="ECO:0000313" key="2">
    <source>
        <dbReference type="Proteomes" id="UP000316270"/>
    </source>
</evidence>
<evidence type="ECO:0000313" key="1">
    <source>
        <dbReference type="EMBL" id="QDS74905.1"/>
    </source>
</evidence>
<dbReference type="Pfam" id="PF26001">
    <property type="entry name" value="Pex8"/>
    <property type="match status" value="1"/>
</dbReference>
<name>A0A517LGY4_9PEZI</name>
<sequence>MPTDRLLSTLLRSLQTYTAQQDTPRLLGTAASLLSTLHNPLNITLLTTQLLIAPAIWERPEGVRTGLSIMGVFHSATLAILKKEDEAEARRRKDYVQQFPTQPEEEIVPREKWARAVIKGADERSRRWKHVLVLGGLLVGFGPAEEERLSASMRATIEHAFVQATNLALDEARHGDDLGAQCVALALNHSFPLLSDYERTQLDYNLLLPVLVGSAFFSNEGLQSAYFLGAIDLDISVGKNSQLHWPMKSQSYFQVDRILARPLVASLGPLSRLISHAVENVTDSWVVQTMVEDLTGFTKSLINQWRQSRLSMIDAHLEVQRLSEETMTKTVPALWKLLKASLFALVIVLRGAVGRLLNDGVLAADAVAPTIVCSVLHAFRNLYFISSRLGTDSFSQYTFVYLTTIDILSNYPIQADSFLKEIRPLTPGQIPDSPLDRCLDLYFLNTAEHFSLVLSAQTNEELLVSAAVPYLASGGSDSLLPIFEAAHSVMLSVFSAPQSSIVAAKNLPFYIDALFKVFPDNLSPRQFRLAFKTLLRVTAPPSPLSATQPDLPATLLELVRYRALNAPTTPLAPKLPPQGIAIKDNDPVLSEQAVLVLTLLDALPFLPLDLLEEWLPLSAELVLLVPENSMQNVCRKRLWDVLIGGEMDPERSGICVAWWTTRGGREYVMFGPDSSKEEDGYFMSGALGSTNDSKL</sequence>
<dbReference type="AlphaFoldDB" id="A0A517LGY4"/>
<organism evidence="1 2">
    <name type="scientific">Venturia effusa</name>
    <dbReference type="NCBI Taxonomy" id="50376"/>
    <lineage>
        <taxon>Eukaryota</taxon>
        <taxon>Fungi</taxon>
        <taxon>Dikarya</taxon>
        <taxon>Ascomycota</taxon>
        <taxon>Pezizomycotina</taxon>
        <taxon>Dothideomycetes</taxon>
        <taxon>Pleosporomycetidae</taxon>
        <taxon>Venturiales</taxon>
        <taxon>Venturiaceae</taxon>
        <taxon>Venturia</taxon>
    </lineage>
</organism>
<accession>A0A517LGY4</accession>
<dbReference type="STRING" id="50376.A0A517LGY4"/>
<dbReference type="Proteomes" id="UP000316270">
    <property type="component" value="Chromosome 12"/>
</dbReference>
<dbReference type="PANTHER" id="PTHR39214:SF1">
    <property type="entry name" value="MICROBODY (PEROXISOME) BIOGENESIS PROTEIN PEROXIN 8 (EUROFUNG)"/>
    <property type="match status" value="1"/>
</dbReference>